<feature type="domain" description="HAMP" evidence="12">
    <location>
        <begin position="302"/>
        <end position="354"/>
    </location>
</feature>
<feature type="transmembrane region" description="Helical" evidence="10">
    <location>
        <begin position="282"/>
        <end position="304"/>
    </location>
</feature>
<dbReference type="PROSITE" id="PS50885">
    <property type="entry name" value="HAMP"/>
    <property type="match status" value="1"/>
</dbReference>
<dbReference type="InterPro" id="IPR033479">
    <property type="entry name" value="dCache_1"/>
</dbReference>
<evidence type="ECO:0000256" key="9">
    <source>
        <dbReference type="PROSITE-ProRule" id="PRU00284"/>
    </source>
</evidence>
<dbReference type="SUPFAM" id="SSF103190">
    <property type="entry name" value="Sensory domain-like"/>
    <property type="match status" value="1"/>
</dbReference>
<evidence type="ECO:0000256" key="8">
    <source>
        <dbReference type="ARBA" id="ARBA00029447"/>
    </source>
</evidence>
<evidence type="ECO:0000256" key="6">
    <source>
        <dbReference type="ARBA" id="ARBA00023136"/>
    </source>
</evidence>
<evidence type="ECO:0000256" key="7">
    <source>
        <dbReference type="ARBA" id="ARBA00023224"/>
    </source>
</evidence>
<dbReference type="PANTHER" id="PTHR32089:SF112">
    <property type="entry name" value="LYSOZYME-LIKE PROTEIN-RELATED"/>
    <property type="match status" value="1"/>
</dbReference>
<evidence type="ECO:0000256" key="4">
    <source>
        <dbReference type="ARBA" id="ARBA00022692"/>
    </source>
</evidence>
<keyword evidence="4 10" id="KW-0812">Transmembrane</keyword>
<feature type="domain" description="Methyl-accepting transducer" evidence="11">
    <location>
        <begin position="373"/>
        <end position="644"/>
    </location>
</feature>
<keyword evidence="5 10" id="KW-1133">Transmembrane helix</keyword>
<dbReference type="Gene3D" id="3.30.450.20">
    <property type="entry name" value="PAS domain"/>
    <property type="match status" value="1"/>
</dbReference>
<dbReference type="EMBL" id="JAJEKE010000002">
    <property type="protein sequence ID" value="MCQ1528637.1"/>
    <property type="molecule type" value="Genomic_DNA"/>
</dbReference>
<dbReference type="CDD" id="cd11386">
    <property type="entry name" value="MCP_signal"/>
    <property type="match status" value="1"/>
</dbReference>
<evidence type="ECO:0000313" key="14">
    <source>
        <dbReference type="Proteomes" id="UP001651880"/>
    </source>
</evidence>
<organism evidence="13 14">
    <name type="scientific">Lutispora saccharofermentans</name>
    <dbReference type="NCBI Taxonomy" id="3024236"/>
    <lineage>
        <taxon>Bacteria</taxon>
        <taxon>Bacillati</taxon>
        <taxon>Bacillota</taxon>
        <taxon>Clostridia</taxon>
        <taxon>Lutisporales</taxon>
        <taxon>Lutisporaceae</taxon>
        <taxon>Lutispora</taxon>
    </lineage>
</organism>
<evidence type="ECO:0000256" key="1">
    <source>
        <dbReference type="ARBA" id="ARBA00004651"/>
    </source>
</evidence>
<keyword evidence="14" id="KW-1185">Reference proteome</keyword>
<dbReference type="InterPro" id="IPR004089">
    <property type="entry name" value="MCPsignal_dom"/>
</dbReference>
<dbReference type="Proteomes" id="UP001651880">
    <property type="component" value="Unassembled WGS sequence"/>
</dbReference>
<evidence type="ECO:0000256" key="5">
    <source>
        <dbReference type="ARBA" id="ARBA00022989"/>
    </source>
</evidence>
<keyword evidence="7 9" id="KW-0807">Transducer</keyword>
<dbReference type="CDD" id="cd12912">
    <property type="entry name" value="PDC2_MCP_like"/>
    <property type="match status" value="1"/>
</dbReference>
<dbReference type="Pfam" id="PF00015">
    <property type="entry name" value="MCPsignal"/>
    <property type="match status" value="1"/>
</dbReference>
<keyword evidence="3" id="KW-0145">Chemotaxis</keyword>
<evidence type="ECO:0000313" key="13">
    <source>
        <dbReference type="EMBL" id="MCQ1528637.1"/>
    </source>
</evidence>
<gene>
    <name evidence="13" type="ORF">LJD61_03640</name>
</gene>
<dbReference type="Gene3D" id="1.10.287.950">
    <property type="entry name" value="Methyl-accepting chemotaxis protein"/>
    <property type="match status" value="1"/>
</dbReference>
<comment type="subcellular location">
    <subcellularLocation>
        <location evidence="1">Cell membrane</location>
        <topology evidence="1">Multi-pass membrane protein</topology>
    </subcellularLocation>
</comment>
<dbReference type="InterPro" id="IPR029151">
    <property type="entry name" value="Sensor-like_sf"/>
</dbReference>
<evidence type="ECO:0000259" key="11">
    <source>
        <dbReference type="PROSITE" id="PS50111"/>
    </source>
</evidence>
<dbReference type="SMART" id="SM00304">
    <property type="entry name" value="HAMP"/>
    <property type="match status" value="1"/>
</dbReference>
<dbReference type="SMART" id="SM00283">
    <property type="entry name" value="MA"/>
    <property type="match status" value="1"/>
</dbReference>
<evidence type="ECO:0000259" key="12">
    <source>
        <dbReference type="PROSITE" id="PS50885"/>
    </source>
</evidence>
<dbReference type="InterPro" id="IPR003660">
    <property type="entry name" value="HAMP_dom"/>
</dbReference>
<evidence type="ECO:0000256" key="10">
    <source>
        <dbReference type="SAM" id="Phobius"/>
    </source>
</evidence>
<comment type="similarity">
    <text evidence="8">Belongs to the methyl-accepting chemotaxis (MCP) protein family.</text>
</comment>
<reference evidence="13 14" key="1">
    <citation type="submission" date="2021-10" db="EMBL/GenBank/DDBJ databases">
        <title>Lutispora strain m25 sp. nov., a thermophilic, non-spore-forming bacterium isolated from a lab-scale methanogenic bioreactor digesting anaerobic sludge.</title>
        <authorList>
            <person name="El Houari A."/>
            <person name="Mcdonald J."/>
        </authorList>
    </citation>
    <scope>NUCLEOTIDE SEQUENCE [LARGE SCALE GENOMIC DNA]</scope>
    <source>
        <strain evidence="14">m25</strain>
    </source>
</reference>
<dbReference type="RefSeq" id="WP_255226153.1">
    <property type="nucleotide sequence ID" value="NZ_JAJEKE010000002.1"/>
</dbReference>
<dbReference type="CDD" id="cd18773">
    <property type="entry name" value="PDC1_HK_sensor"/>
    <property type="match status" value="1"/>
</dbReference>
<accession>A0ABT1NBM3</accession>
<evidence type="ECO:0000256" key="3">
    <source>
        <dbReference type="ARBA" id="ARBA00022500"/>
    </source>
</evidence>
<dbReference type="SUPFAM" id="SSF58104">
    <property type="entry name" value="Methyl-accepting chemotaxis protein (MCP) signaling domain"/>
    <property type="match status" value="1"/>
</dbReference>
<comment type="caution">
    <text evidence="13">The sequence shown here is derived from an EMBL/GenBank/DDBJ whole genome shotgun (WGS) entry which is preliminary data.</text>
</comment>
<dbReference type="CDD" id="cd06225">
    <property type="entry name" value="HAMP"/>
    <property type="match status" value="1"/>
</dbReference>
<keyword evidence="6 10" id="KW-0472">Membrane</keyword>
<name>A0ABT1NBM3_9FIRM</name>
<sequence length="659" mass="71308">MKIFTLKFRISLVVIIFTIAPLFVQLSLSLKSSTENMTASIQALNESVNKSYLEKFDNYITQTAKIIEIIPQSADLLSLDPIGKERAIRKLAASDQSIKQATLADENGNILFSTDTSLNGSDASQEVWFTEAFGGKRYISNSFFDKRTKLPVFIIAVPVLDQSQKPAGVMSAHIGFDYIQGICQKIQTGETGYTYIVDRNGAILAHPQYKEKVLNGYNAVTSMIQGATKVIKGESGTGQYENSEGEKVMGTYDIIPSTGWGVISEIELWEVLQPVEKEKNRYAIIAIISFIIAAAASYWLALIITKPLLAMTKVAEEYQNGILSKRITVKSNDEIGKLQGSLNAMADSLAGILKEVNKAVEEVTSFSQGLSENANISAASIQEISAIVDHVADGASSQIGSLGETTNIANEVSSSVERVSGDSKEVADYARKAAQKAQEGTDNIKAVNESMEIIKTNVENSAALVEKLGVKSSEVTGIVNIIRDIADRTNMLALNAAIEAARAGEAGRGFAVVADEVRKLADQTKEASMDIETVISEIQKETQNTVDAMNKGLNDVDHSAEAIRKTYGDFDSIISMIQSVSEKIVAVSDSIYHLKDDMDRIIGSLDNVSQISASTSEGTQNILAGTEEQASALQQINESASKLNEMAESLQKNVGRFKL</sequence>
<dbReference type="PROSITE" id="PS50111">
    <property type="entry name" value="CHEMOTAXIS_TRANSDUC_2"/>
    <property type="match status" value="1"/>
</dbReference>
<protein>
    <submittedName>
        <fullName evidence="13">Methyl-accepting chemotaxis protein</fullName>
    </submittedName>
</protein>
<dbReference type="Pfam" id="PF02743">
    <property type="entry name" value="dCache_1"/>
    <property type="match status" value="1"/>
</dbReference>
<dbReference type="PANTHER" id="PTHR32089">
    <property type="entry name" value="METHYL-ACCEPTING CHEMOTAXIS PROTEIN MCPB"/>
    <property type="match status" value="1"/>
</dbReference>
<keyword evidence="2" id="KW-1003">Cell membrane</keyword>
<dbReference type="Gene3D" id="6.10.340.10">
    <property type="match status" value="1"/>
</dbReference>
<dbReference type="Pfam" id="PF00672">
    <property type="entry name" value="HAMP"/>
    <property type="match status" value="1"/>
</dbReference>
<evidence type="ECO:0000256" key="2">
    <source>
        <dbReference type="ARBA" id="ARBA00022475"/>
    </source>
</evidence>
<proteinExistence type="inferred from homology"/>